<proteinExistence type="inferred from homology"/>
<evidence type="ECO:0000313" key="10">
    <source>
        <dbReference type="EMBL" id="KAJ5323572.1"/>
    </source>
</evidence>
<comment type="subcellular location">
    <subcellularLocation>
        <location evidence="1">Membrane</location>
        <topology evidence="1">Multi-pass membrane protein</topology>
    </subcellularLocation>
</comment>
<protein>
    <recommendedName>
        <fullName evidence="9">Wax synthase domain-containing protein</fullName>
    </recommendedName>
</protein>
<evidence type="ECO:0000256" key="1">
    <source>
        <dbReference type="ARBA" id="ARBA00004141"/>
    </source>
</evidence>
<feature type="transmembrane region" description="Helical" evidence="8">
    <location>
        <begin position="379"/>
        <end position="401"/>
    </location>
</feature>
<feature type="transmembrane region" description="Helical" evidence="8">
    <location>
        <begin position="86"/>
        <end position="105"/>
    </location>
</feature>
<dbReference type="GO" id="GO:0016020">
    <property type="term" value="C:membrane"/>
    <property type="evidence" value="ECO:0007669"/>
    <property type="project" value="UniProtKB-SubCell"/>
</dbReference>
<dbReference type="PANTHER" id="PTHR31595:SF67">
    <property type="entry name" value="WAX SYNTHASE DOMAIN-CONTAINING PROTEIN"/>
    <property type="match status" value="1"/>
</dbReference>
<feature type="region of interest" description="Disordered" evidence="7">
    <location>
        <begin position="119"/>
        <end position="147"/>
    </location>
</feature>
<evidence type="ECO:0000256" key="7">
    <source>
        <dbReference type="SAM" id="MobiDB-lite"/>
    </source>
</evidence>
<feature type="transmembrane region" description="Helical" evidence="8">
    <location>
        <begin position="276"/>
        <end position="301"/>
    </location>
</feature>
<evidence type="ECO:0000256" key="4">
    <source>
        <dbReference type="ARBA" id="ARBA00022692"/>
    </source>
</evidence>
<dbReference type="OrthoDB" id="2796277at2759"/>
<gene>
    <name evidence="10" type="ORF">N7476_002172</name>
</gene>
<evidence type="ECO:0000256" key="5">
    <source>
        <dbReference type="ARBA" id="ARBA00022989"/>
    </source>
</evidence>
<dbReference type="InterPro" id="IPR044851">
    <property type="entry name" value="Wax_synthase"/>
</dbReference>
<dbReference type="InterPro" id="IPR032805">
    <property type="entry name" value="Wax_synthase_dom"/>
</dbReference>
<reference evidence="10" key="2">
    <citation type="journal article" date="2023" name="IMA Fungus">
        <title>Comparative genomic study of the Penicillium genus elucidates a diverse pangenome and 15 lateral gene transfer events.</title>
        <authorList>
            <person name="Petersen C."/>
            <person name="Sorensen T."/>
            <person name="Nielsen M.R."/>
            <person name="Sondergaard T.E."/>
            <person name="Sorensen J.L."/>
            <person name="Fitzpatrick D.A."/>
            <person name="Frisvad J.C."/>
            <person name="Nielsen K.L."/>
        </authorList>
    </citation>
    <scope>NUCLEOTIDE SEQUENCE</scope>
    <source>
        <strain evidence="10">IBT 21472</strain>
    </source>
</reference>
<keyword evidence="11" id="KW-1185">Reference proteome</keyword>
<keyword evidence="5 8" id="KW-1133">Transmembrane helix</keyword>
<keyword evidence="6 8" id="KW-0472">Membrane</keyword>
<dbReference type="PANTHER" id="PTHR31595">
    <property type="entry name" value="LONG-CHAIN-ALCOHOL O-FATTY-ACYLTRANSFERASE 3-RELATED"/>
    <property type="match status" value="1"/>
</dbReference>
<dbReference type="GO" id="GO:0006629">
    <property type="term" value="P:lipid metabolic process"/>
    <property type="evidence" value="ECO:0007669"/>
    <property type="project" value="InterPro"/>
</dbReference>
<comment type="caution">
    <text evidence="10">The sequence shown here is derived from an EMBL/GenBank/DDBJ whole genome shotgun (WGS) entry which is preliminary data.</text>
</comment>
<dbReference type="AlphaFoldDB" id="A0A9W9HGP4"/>
<dbReference type="GO" id="GO:0008374">
    <property type="term" value="F:O-acyltransferase activity"/>
    <property type="evidence" value="ECO:0007669"/>
    <property type="project" value="InterPro"/>
</dbReference>
<evidence type="ECO:0000259" key="9">
    <source>
        <dbReference type="Pfam" id="PF13813"/>
    </source>
</evidence>
<dbReference type="EMBL" id="JAPZBO010000002">
    <property type="protein sequence ID" value="KAJ5323572.1"/>
    <property type="molecule type" value="Genomic_DNA"/>
</dbReference>
<keyword evidence="4 8" id="KW-0812">Transmembrane</keyword>
<organism evidence="10 11">
    <name type="scientific">Penicillium atrosanguineum</name>
    <dbReference type="NCBI Taxonomy" id="1132637"/>
    <lineage>
        <taxon>Eukaryota</taxon>
        <taxon>Fungi</taxon>
        <taxon>Dikarya</taxon>
        <taxon>Ascomycota</taxon>
        <taxon>Pezizomycotina</taxon>
        <taxon>Eurotiomycetes</taxon>
        <taxon>Eurotiomycetidae</taxon>
        <taxon>Eurotiales</taxon>
        <taxon>Aspergillaceae</taxon>
        <taxon>Penicillium</taxon>
    </lineage>
</organism>
<accession>A0A9W9HGP4</accession>
<evidence type="ECO:0000256" key="2">
    <source>
        <dbReference type="ARBA" id="ARBA00007282"/>
    </source>
</evidence>
<evidence type="ECO:0000256" key="3">
    <source>
        <dbReference type="ARBA" id="ARBA00022679"/>
    </source>
</evidence>
<feature type="transmembrane region" description="Helical" evidence="8">
    <location>
        <begin position="407"/>
        <end position="427"/>
    </location>
</feature>
<dbReference type="Pfam" id="PF13813">
    <property type="entry name" value="MBOAT_2"/>
    <property type="match status" value="1"/>
</dbReference>
<evidence type="ECO:0000256" key="8">
    <source>
        <dbReference type="SAM" id="Phobius"/>
    </source>
</evidence>
<evidence type="ECO:0000256" key="6">
    <source>
        <dbReference type="ARBA" id="ARBA00023136"/>
    </source>
</evidence>
<comment type="similarity">
    <text evidence="2">Belongs to the wax synthase family.</text>
</comment>
<keyword evidence="3" id="KW-0808">Transferase</keyword>
<feature type="compositionally biased region" description="Polar residues" evidence="7">
    <location>
        <begin position="128"/>
        <end position="147"/>
    </location>
</feature>
<reference evidence="10" key="1">
    <citation type="submission" date="2022-12" db="EMBL/GenBank/DDBJ databases">
        <authorList>
            <person name="Petersen C."/>
        </authorList>
    </citation>
    <scope>NUCLEOTIDE SEQUENCE</scope>
    <source>
        <strain evidence="10">IBT 21472</strain>
    </source>
</reference>
<dbReference type="Proteomes" id="UP001147746">
    <property type="component" value="Unassembled WGS sequence"/>
</dbReference>
<feature type="domain" description="Wax synthase" evidence="9">
    <location>
        <begin position="332"/>
        <end position="415"/>
    </location>
</feature>
<feature type="transmembrane region" description="Helical" evidence="8">
    <location>
        <begin position="57"/>
        <end position="74"/>
    </location>
</feature>
<evidence type="ECO:0000313" key="11">
    <source>
        <dbReference type="Proteomes" id="UP001147746"/>
    </source>
</evidence>
<feature type="transmembrane region" description="Helical" evidence="8">
    <location>
        <begin position="31"/>
        <end position="50"/>
    </location>
</feature>
<feature type="transmembrane region" description="Helical" evidence="8">
    <location>
        <begin position="448"/>
        <end position="466"/>
    </location>
</feature>
<sequence length="520" mass="59699">MADLHGTSRNLEQSHEKQLESLLLQGVYKPVFLYHVVLFNCLPIIGMVIPRRRGTRYVRHLIYAISLAFALEMLRDHRILLGGNGYMLGIMIAWWLVWCTTLFVFMDVERDFQRIERGAKPAAEDDSPPNNTQEKSNQTVTSDQSSQPLFHWQSYPRKFSHRLEWCAGLLFNLRGPEWNWRAPHLGPLPQSVHKQLQLEFLSNKFRAEGDDTCMTSKQRLRAAFKTFLQSYLLLDILKVVMMRDPYFRGTAECDSMPPFPLSYLAPFPLLVKTYRYFLSCMGVYVALNFATSLNPICFLGLSLAFPNASRKLTAAPLDEAWLYADSFGPFISPVLDHGLAGCWGRWWHQMFRHGFIATARWTLTCFPTRLAANTQIKQIVYIVVAFTISGLIHACGSYTGFPETNPFSGPFLFFFMQSMAIISEHIFKKVVIPKLPLVASTPRWLRRTGNAVFVFFWLLYSGGFIADDFARGALWLMEPVPLSPLRGLGLANGEGWWCWKEPWFQHWSDGTYWGSGIRVI</sequence>
<name>A0A9W9HGP4_9EURO</name>